<dbReference type="PANTHER" id="PTHR44969">
    <property type="entry name" value="CELL SURFACE A33 ANTIGEN"/>
    <property type="match status" value="1"/>
</dbReference>
<accession>A0AAW0PBL3</accession>
<dbReference type="InterPro" id="IPR036179">
    <property type="entry name" value="Ig-like_dom_sf"/>
</dbReference>
<dbReference type="InterPro" id="IPR013106">
    <property type="entry name" value="Ig_V-set"/>
</dbReference>
<dbReference type="PANTHER" id="PTHR44969:SF1">
    <property type="entry name" value="CELL SURFACE A33 ANTIGEN"/>
    <property type="match status" value="1"/>
</dbReference>
<keyword evidence="4" id="KW-1185">Reference proteome</keyword>
<feature type="coiled-coil region" evidence="1">
    <location>
        <begin position="250"/>
        <end position="277"/>
    </location>
</feature>
<proteinExistence type="predicted"/>
<name>A0AAW0PBL3_9GOBI</name>
<reference evidence="4" key="1">
    <citation type="submission" date="2024-04" db="EMBL/GenBank/DDBJ databases">
        <title>Salinicola lusitanus LLJ914,a marine bacterium isolated from the Okinawa Trough.</title>
        <authorList>
            <person name="Li J."/>
        </authorList>
    </citation>
    <scope>NUCLEOTIDE SEQUENCE [LARGE SCALE GENOMIC DNA]</scope>
</reference>
<dbReference type="InterPro" id="IPR007110">
    <property type="entry name" value="Ig-like_dom"/>
</dbReference>
<feature type="domain" description="Ig-like" evidence="2">
    <location>
        <begin position="135"/>
        <end position="220"/>
    </location>
</feature>
<protein>
    <recommendedName>
        <fullName evidence="2">Ig-like domain-containing protein</fullName>
    </recommendedName>
</protein>
<evidence type="ECO:0000313" key="3">
    <source>
        <dbReference type="EMBL" id="KAK7912946.1"/>
    </source>
</evidence>
<dbReference type="SUPFAM" id="SSF48726">
    <property type="entry name" value="Immunoglobulin"/>
    <property type="match status" value="2"/>
</dbReference>
<comment type="caution">
    <text evidence="3">The sequence shown here is derived from an EMBL/GenBank/DDBJ whole genome shotgun (WGS) entry which is preliminary data.</text>
</comment>
<feature type="domain" description="Ig-like" evidence="2">
    <location>
        <begin position="31"/>
        <end position="131"/>
    </location>
</feature>
<dbReference type="Gene3D" id="2.60.40.10">
    <property type="entry name" value="Immunoglobulins"/>
    <property type="match status" value="2"/>
</dbReference>
<dbReference type="Pfam" id="PF13927">
    <property type="entry name" value="Ig_3"/>
    <property type="match status" value="1"/>
</dbReference>
<evidence type="ECO:0000259" key="2">
    <source>
        <dbReference type="PROSITE" id="PS50835"/>
    </source>
</evidence>
<evidence type="ECO:0000256" key="1">
    <source>
        <dbReference type="SAM" id="Coils"/>
    </source>
</evidence>
<dbReference type="SMART" id="SM00409">
    <property type="entry name" value="IG"/>
    <property type="match status" value="2"/>
</dbReference>
<dbReference type="Proteomes" id="UP001460270">
    <property type="component" value="Unassembled WGS sequence"/>
</dbReference>
<dbReference type="Pfam" id="PF07686">
    <property type="entry name" value="V-set"/>
    <property type="match status" value="1"/>
</dbReference>
<dbReference type="InterPro" id="IPR013783">
    <property type="entry name" value="Ig-like_fold"/>
</dbReference>
<dbReference type="PROSITE" id="PS50835">
    <property type="entry name" value="IG_LIKE"/>
    <property type="match status" value="2"/>
</dbReference>
<dbReference type="InterPro" id="IPR042474">
    <property type="entry name" value="A33"/>
</dbReference>
<dbReference type="InterPro" id="IPR003599">
    <property type="entry name" value="Ig_sub"/>
</dbReference>
<sequence length="294" mass="32701">MRKGEKQTALVTEISCITVNIPQDKYEFYRGDNITLPCSFKSRLSNPPLVIITWVAEGIVILTHYSNPGRADFSNEYERRSKLDVDIATGKADLKLFSIGPNDERSYMCRVQIPGDDVGAMSDVAALKVISPPSPPVCKIEGKAEYGQNITLTCRSEVGNPPPIYKWSRDVRNMPRIHPPRSTVRGGVLSLYDISKDSSGFYICTSINKIRSASCNLTLTVLPPKVLRPEVLLQNWLNLPWSGFSSPAQTSSTQNELQSLEKELRNLRRTVNKLLAPLNQIAASLERQAEANVP</sequence>
<evidence type="ECO:0000313" key="4">
    <source>
        <dbReference type="Proteomes" id="UP001460270"/>
    </source>
</evidence>
<gene>
    <name evidence="3" type="ORF">WMY93_013157</name>
</gene>
<dbReference type="EMBL" id="JBBPFD010000009">
    <property type="protein sequence ID" value="KAK7912946.1"/>
    <property type="molecule type" value="Genomic_DNA"/>
</dbReference>
<dbReference type="AlphaFoldDB" id="A0AAW0PBL3"/>
<keyword evidence="1" id="KW-0175">Coiled coil</keyword>
<dbReference type="GO" id="GO:0005886">
    <property type="term" value="C:plasma membrane"/>
    <property type="evidence" value="ECO:0007669"/>
    <property type="project" value="InterPro"/>
</dbReference>
<organism evidence="3 4">
    <name type="scientific">Mugilogobius chulae</name>
    <name type="common">yellowstripe goby</name>
    <dbReference type="NCBI Taxonomy" id="88201"/>
    <lineage>
        <taxon>Eukaryota</taxon>
        <taxon>Metazoa</taxon>
        <taxon>Chordata</taxon>
        <taxon>Craniata</taxon>
        <taxon>Vertebrata</taxon>
        <taxon>Euteleostomi</taxon>
        <taxon>Actinopterygii</taxon>
        <taxon>Neopterygii</taxon>
        <taxon>Teleostei</taxon>
        <taxon>Neoteleostei</taxon>
        <taxon>Acanthomorphata</taxon>
        <taxon>Gobiaria</taxon>
        <taxon>Gobiiformes</taxon>
        <taxon>Gobioidei</taxon>
        <taxon>Gobiidae</taxon>
        <taxon>Gobionellinae</taxon>
        <taxon>Mugilogobius</taxon>
    </lineage>
</organism>